<accession>A0A061HG03</accession>
<feature type="region of interest" description="Disordered" evidence="1">
    <location>
        <begin position="68"/>
        <end position="142"/>
    </location>
</feature>
<organism evidence="3 4">
    <name type="scientific">Pseudozyma flocculosa PF-1</name>
    <dbReference type="NCBI Taxonomy" id="1277687"/>
    <lineage>
        <taxon>Eukaryota</taxon>
        <taxon>Fungi</taxon>
        <taxon>Dikarya</taxon>
        <taxon>Basidiomycota</taxon>
        <taxon>Ustilaginomycotina</taxon>
        <taxon>Ustilaginomycetes</taxon>
        <taxon>Ustilaginales</taxon>
        <taxon>Ustilaginaceae</taxon>
        <taxon>Pseudozyma</taxon>
    </lineage>
</organism>
<evidence type="ECO:0000313" key="3">
    <source>
        <dbReference type="EMBL" id="EPQ29526.1"/>
    </source>
</evidence>
<protein>
    <submittedName>
        <fullName evidence="3">Uncharacterized protein</fullName>
    </submittedName>
</protein>
<evidence type="ECO:0000313" key="4">
    <source>
        <dbReference type="Proteomes" id="UP000053664"/>
    </source>
</evidence>
<dbReference type="KEGG" id="pfp:PFL1_02745"/>
<feature type="compositionally biased region" description="Polar residues" evidence="1">
    <location>
        <begin position="118"/>
        <end position="127"/>
    </location>
</feature>
<feature type="region of interest" description="Disordered" evidence="1">
    <location>
        <begin position="330"/>
        <end position="371"/>
    </location>
</feature>
<feature type="signal peptide" evidence="2">
    <location>
        <begin position="1"/>
        <end position="27"/>
    </location>
</feature>
<dbReference type="AlphaFoldDB" id="A0A061HG03"/>
<dbReference type="GeneID" id="19316860"/>
<dbReference type="Proteomes" id="UP000053664">
    <property type="component" value="Unassembled WGS sequence"/>
</dbReference>
<dbReference type="HOGENOM" id="CLU_746229_0_0_1"/>
<dbReference type="EMBL" id="KE361630">
    <property type="protein sequence ID" value="EPQ29526.1"/>
    <property type="molecule type" value="Genomic_DNA"/>
</dbReference>
<gene>
    <name evidence="3" type="ORF">PFL1_02745</name>
</gene>
<proteinExistence type="predicted"/>
<sequence length="371" mass="40579">MRFVWQSSTRAHLPFAALLATLGAVVGVEPGQLHLPLNVDEVAQLWHGPVFVGGREPNAELLRSFRTEHPTPQPRLPHHDDTFDDLEPFHPLPPLSPERLNEPPEPVASSKERPGRTAPSTGSSSQGAAPLIQAAPKAPKRRARKIRLVPAATDSGTQHLETDIDRINNGPIRQGIRYRDGELAELTVRALKRRIIDAVGLHGAPEQPKVWIDPAPRKASLSRPKQTLILALFSAVDHQKKPKLGLMEDIMTDDYRVVFSHAAKTTVPDSSTFVFYAIAVPVKDFKDPTRAPSIMRTYLGKVYVQAPPHLLRPEGFSKNLNTRIRQAQQALNQESEAMHPGQTAAASAPAGTDHGAGQTRQPGKLTGFGLP</sequence>
<name>A0A061HG03_9BASI</name>
<keyword evidence="2" id="KW-0732">Signal</keyword>
<dbReference type="RefSeq" id="XP_007878451.1">
    <property type="nucleotide sequence ID" value="XM_007880260.1"/>
</dbReference>
<reference evidence="3 4" key="1">
    <citation type="journal article" date="2013" name="Plant Cell">
        <title>The transition from a phytopathogenic smut ancestor to an anamorphic biocontrol agent deciphered by comparative whole-genome analysis.</title>
        <authorList>
            <person name="Lefebvre F."/>
            <person name="Joly D.L."/>
            <person name="Labbe C."/>
            <person name="Teichmann B."/>
            <person name="Linning R."/>
            <person name="Belzile F."/>
            <person name="Bakkeren G."/>
            <person name="Belanger R.R."/>
        </authorList>
    </citation>
    <scope>NUCLEOTIDE SEQUENCE [LARGE SCALE GENOMIC DNA]</scope>
    <source>
        <strain evidence="3 4">PF-1</strain>
    </source>
</reference>
<evidence type="ECO:0000256" key="1">
    <source>
        <dbReference type="SAM" id="MobiDB-lite"/>
    </source>
</evidence>
<feature type="chain" id="PRO_5001600024" evidence="2">
    <location>
        <begin position="28"/>
        <end position="371"/>
    </location>
</feature>
<evidence type="ECO:0000256" key="2">
    <source>
        <dbReference type="SAM" id="SignalP"/>
    </source>
</evidence>